<feature type="domain" description="Phosphomannose isomerase type I catalytic" evidence="11">
    <location>
        <begin position="5"/>
        <end position="117"/>
    </location>
</feature>
<dbReference type="PANTHER" id="PTHR42742">
    <property type="entry name" value="TRANSCRIPTIONAL REPRESSOR MPRA"/>
    <property type="match status" value="1"/>
</dbReference>
<feature type="binding site" evidence="9">
    <location>
        <position position="124"/>
    </location>
    <ligand>
        <name>Zn(2+)</name>
        <dbReference type="ChEBI" id="CHEBI:29105"/>
    </ligand>
</feature>
<protein>
    <recommendedName>
        <fullName evidence="3">mannose-6-phosphate isomerase</fullName>
        <ecNumber evidence="3">5.3.1.8</ecNumber>
    </recommendedName>
    <alternativeName>
        <fullName evidence="7">Phosphohexomutase</fullName>
    </alternativeName>
    <alternativeName>
        <fullName evidence="8">Phosphomannose isomerase</fullName>
    </alternativeName>
</protein>
<feature type="binding site" evidence="9">
    <location>
        <position position="105"/>
    </location>
    <ligand>
        <name>Zn(2+)</name>
        <dbReference type="ChEBI" id="CHEBI:29105"/>
    </ligand>
</feature>
<dbReference type="GO" id="GO:0005975">
    <property type="term" value="P:carbohydrate metabolic process"/>
    <property type="evidence" value="ECO:0007669"/>
    <property type="project" value="InterPro"/>
</dbReference>
<dbReference type="Pfam" id="PF21621">
    <property type="entry name" value="MPI_cupin_dom"/>
    <property type="match status" value="1"/>
</dbReference>
<dbReference type="InterPro" id="IPR014628">
    <property type="entry name" value="Man6P_isomerase_Firm_short"/>
</dbReference>
<evidence type="ECO:0000313" key="13">
    <source>
        <dbReference type="EMBL" id="MST62647.1"/>
    </source>
</evidence>
<evidence type="ECO:0000259" key="12">
    <source>
        <dbReference type="Pfam" id="PF21621"/>
    </source>
</evidence>
<proteinExistence type="inferred from homology"/>
<keyword evidence="6 13" id="KW-0413">Isomerase</keyword>
<dbReference type="RefSeq" id="WP_154538028.1">
    <property type="nucleotide sequence ID" value="NZ_VUNE01000003.1"/>
</dbReference>
<keyword evidence="5 9" id="KW-0862">Zinc</keyword>
<evidence type="ECO:0000313" key="14">
    <source>
        <dbReference type="Proteomes" id="UP000440713"/>
    </source>
</evidence>
<dbReference type="NCBIfam" id="TIGR00218">
    <property type="entry name" value="manA"/>
    <property type="match status" value="1"/>
</dbReference>
<comment type="cofactor">
    <cofactor evidence="9">
        <name>Zn(2+)</name>
        <dbReference type="ChEBI" id="CHEBI:29105"/>
    </cofactor>
    <text evidence="9">Binds 1 zinc ion per subunit.</text>
</comment>
<keyword evidence="14" id="KW-1185">Reference proteome</keyword>
<evidence type="ECO:0000256" key="8">
    <source>
        <dbReference type="ARBA" id="ARBA00030762"/>
    </source>
</evidence>
<sequence>MELIFLKPVLKDKIWGGRKLREELLMKTESNHVGEAWLISAHKNGITEVTSPKWLKGKGLDEIFATNPEIFNSKIDGNDSLSVDKKFPLLIKLIDASDNLSVQVHPDDDFASKHEGRDELGKTECWYIVSADEGAEIVYGHNAKTRLELAQMCESGKWDDLLRRVEVKEGDFFYVPHGTVHAIGKGIVILEVQQSSDTTYRVYDYDRVDDYGNKRELHIEKSIEVSNIPGDAPKLEYAVKEIGKNTITDFLKTKFFSVSKYDCKDRLKVSLEDGYYLMNVIKGDGKIILNGHEYKVNLADSFIVPAGEKSLEIVGNMCIVSTHK</sequence>
<dbReference type="SUPFAM" id="SSF51182">
    <property type="entry name" value="RmlC-like cupins"/>
    <property type="match status" value="1"/>
</dbReference>
<dbReference type="InterPro" id="IPR046457">
    <property type="entry name" value="PMI_typeI_cat"/>
</dbReference>
<feature type="active site" evidence="10">
    <location>
        <position position="201"/>
    </location>
</feature>
<name>A0A6N7XH19_9FIRM</name>
<evidence type="ECO:0000256" key="3">
    <source>
        <dbReference type="ARBA" id="ARBA00011956"/>
    </source>
</evidence>
<keyword evidence="4 9" id="KW-0479">Metal-binding</keyword>
<evidence type="ECO:0000256" key="7">
    <source>
        <dbReference type="ARBA" id="ARBA00029741"/>
    </source>
</evidence>
<comment type="similarity">
    <text evidence="2">Belongs to the mannose-6-phosphate isomerase type 1 family.</text>
</comment>
<evidence type="ECO:0000256" key="10">
    <source>
        <dbReference type="PIRSR" id="PIRSR036894-2"/>
    </source>
</evidence>
<dbReference type="EC" id="5.3.1.8" evidence="3"/>
<dbReference type="Proteomes" id="UP000440713">
    <property type="component" value="Unassembled WGS sequence"/>
</dbReference>
<evidence type="ECO:0000259" key="11">
    <source>
        <dbReference type="Pfam" id="PF20511"/>
    </source>
</evidence>
<gene>
    <name evidence="13" type="primary">manA</name>
    <name evidence="13" type="ORF">FYJ71_06675</name>
</gene>
<dbReference type="PANTHER" id="PTHR42742:SF3">
    <property type="entry name" value="FRUCTOKINASE"/>
    <property type="match status" value="1"/>
</dbReference>
<dbReference type="CDD" id="cd07010">
    <property type="entry name" value="cupin_PMI_type_I_N_bac"/>
    <property type="match status" value="1"/>
</dbReference>
<dbReference type="Gene3D" id="2.60.120.10">
    <property type="entry name" value="Jelly Rolls"/>
    <property type="match status" value="2"/>
</dbReference>
<dbReference type="InterPro" id="IPR001250">
    <property type="entry name" value="Man6P_Isoase-1"/>
</dbReference>
<dbReference type="InterPro" id="IPR011051">
    <property type="entry name" value="RmlC_Cupin_sf"/>
</dbReference>
<dbReference type="GO" id="GO:0008270">
    <property type="term" value="F:zinc ion binding"/>
    <property type="evidence" value="ECO:0007669"/>
    <property type="project" value="InterPro"/>
</dbReference>
<evidence type="ECO:0000256" key="6">
    <source>
        <dbReference type="ARBA" id="ARBA00023235"/>
    </source>
</evidence>
<evidence type="ECO:0000256" key="9">
    <source>
        <dbReference type="PIRSR" id="PIRSR036894-1"/>
    </source>
</evidence>
<feature type="binding site" evidence="9">
    <location>
        <position position="181"/>
    </location>
    <ligand>
        <name>Zn(2+)</name>
        <dbReference type="ChEBI" id="CHEBI:29105"/>
    </ligand>
</feature>
<dbReference type="AlphaFoldDB" id="A0A6N7XH19"/>
<evidence type="ECO:0000256" key="2">
    <source>
        <dbReference type="ARBA" id="ARBA00010772"/>
    </source>
</evidence>
<organism evidence="13 14">
    <name type="scientific">Peptostreptococcus porci</name>
    <dbReference type="NCBI Taxonomy" id="2652282"/>
    <lineage>
        <taxon>Bacteria</taxon>
        <taxon>Bacillati</taxon>
        <taxon>Bacillota</taxon>
        <taxon>Clostridia</taxon>
        <taxon>Peptostreptococcales</taxon>
        <taxon>Peptostreptococcaceae</taxon>
        <taxon>Peptostreptococcus</taxon>
    </lineage>
</organism>
<dbReference type="InterPro" id="IPR049071">
    <property type="entry name" value="MPI_cupin_dom"/>
</dbReference>
<evidence type="ECO:0000256" key="1">
    <source>
        <dbReference type="ARBA" id="ARBA00000757"/>
    </source>
</evidence>
<dbReference type="PIRSF" id="PIRSF036894">
    <property type="entry name" value="PMI_Firm_short"/>
    <property type="match status" value="1"/>
</dbReference>
<comment type="catalytic activity">
    <reaction evidence="1">
        <text>D-mannose 6-phosphate = D-fructose 6-phosphate</text>
        <dbReference type="Rhea" id="RHEA:12356"/>
        <dbReference type="ChEBI" id="CHEBI:58735"/>
        <dbReference type="ChEBI" id="CHEBI:61527"/>
        <dbReference type="EC" id="5.3.1.8"/>
    </reaction>
</comment>
<comment type="caution">
    <text evidence="13">The sequence shown here is derived from an EMBL/GenBank/DDBJ whole genome shotgun (WGS) entry which is preliminary data.</text>
</comment>
<reference evidence="13 14" key="1">
    <citation type="submission" date="2019-08" db="EMBL/GenBank/DDBJ databases">
        <title>In-depth cultivation of the pig gut microbiome towards novel bacterial diversity and tailored functional studies.</title>
        <authorList>
            <person name="Wylensek D."/>
            <person name="Hitch T.C.A."/>
            <person name="Clavel T."/>
        </authorList>
    </citation>
    <scope>NUCLEOTIDE SEQUENCE [LARGE SCALE GENOMIC DNA]</scope>
    <source>
        <strain evidence="13 14">WCA-SAB-591-4A-A</strain>
    </source>
</reference>
<dbReference type="Pfam" id="PF20511">
    <property type="entry name" value="PMI_typeI_cat"/>
    <property type="match status" value="1"/>
</dbReference>
<dbReference type="InterPro" id="IPR014710">
    <property type="entry name" value="RmlC-like_jellyroll"/>
</dbReference>
<dbReference type="GO" id="GO:0004476">
    <property type="term" value="F:mannose-6-phosphate isomerase activity"/>
    <property type="evidence" value="ECO:0007669"/>
    <property type="project" value="UniProtKB-EC"/>
</dbReference>
<evidence type="ECO:0000256" key="4">
    <source>
        <dbReference type="ARBA" id="ARBA00022723"/>
    </source>
</evidence>
<accession>A0A6N7XH19</accession>
<evidence type="ECO:0000256" key="5">
    <source>
        <dbReference type="ARBA" id="ARBA00022833"/>
    </source>
</evidence>
<dbReference type="EMBL" id="VUNE01000003">
    <property type="protein sequence ID" value="MST62647.1"/>
    <property type="molecule type" value="Genomic_DNA"/>
</dbReference>
<dbReference type="InterPro" id="IPR051804">
    <property type="entry name" value="Carb_Metab_Reg_Kinase/Isom"/>
</dbReference>
<feature type="domain" description="Mannose-6-phosphate isomerase cupin" evidence="12">
    <location>
        <begin position="246"/>
        <end position="323"/>
    </location>
</feature>